<proteinExistence type="predicted"/>
<dbReference type="AlphaFoldDB" id="A0A1F4PRD0"/>
<dbReference type="EMBL" id="METE01000002">
    <property type="protein sequence ID" value="OGB85602.1"/>
    <property type="molecule type" value="Genomic_DNA"/>
</dbReference>
<gene>
    <name evidence="3" type="ORF">A2994_01110</name>
</gene>
<evidence type="ECO:0000259" key="2">
    <source>
        <dbReference type="Pfam" id="PF08308"/>
    </source>
</evidence>
<keyword evidence="1" id="KW-0472">Membrane</keyword>
<keyword evidence="1" id="KW-0812">Transmembrane</keyword>
<evidence type="ECO:0000313" key="4">
    <source>
        <dbReference type="Proteomes" id="UP000179010"/>
    </source>
</evidence>
<accession>A0A1F4PRD0</accession>
<dbReference type="Proteomes" id="UP000179010">
    <property type="component" value="Unassembled WGS sequence"/>
</dbReference>
<sequence length="466" mass="51535">MRQNWWALTGYTAAVLVFIVLATGVTLFATGYKFDWGTKTLKKTGFLLVETYPKNANLKVAGKKTGTTPITVKRLLPGDYLVEMGKNDYRNWTGTLNVESGLVTEKRNTLLTFKELSPKIIFDKPVDLLAVTPDHNRAALVVDSEMLLLNIANGSTSNILAPTLILQQIKGADGRDLSTAKISAMVFGPDNHGLLISAVGRRNTYQLLLDTDNGQMTLLSKGGLMRNEWLNSNQLTFAQVGILYLYQMGDKAPKIIQNQLIDYSIVEGAIYGITSDEFGKHSLLRIETDGNSKIETADLPVAKTYQLARIDDSWMLITGSGGPQSIWMSERAEGKIKWNKFASNVTSRVWWDNNYLAYIAGGGLMVADIKKEIQEAVRVAVAGNWQTLHFSFDTLLFVSNGKLSSIDITGKNQYQLLELSAANQAEPIAPQISRLLYIGQDKKLYTVNLRDETTGLLNLNPFNPIG</sequence>
<feature type="domain" description="PEGA" evidence="2">
    <location>
        <begin position="46"/>
        <end position="104"/>
    </location>
</feature>
<dbReference type="Pfam" id="PF08308">
    <property type="entry name" value="PEGA"/>
    <property type="match status" value="1"/>
</dbReference>
<name>A0A1F4PRD0_UNCK3</name>
<dbReference type="InterPro" id="IPR013229">
    <property type="entry name" value="PEGA"/>
</dbReference>
<feature type="transmembrane region" description="Helical" evidence="1">
    <location>
        <begin position="6"/>
        <end position="32"/>
    </location>
</feature>
<reference evidence="3 4" key="1">
    <citation type="journal article" date="2016" name="Nat. Commun.">
        <title>Thousands of microbial genomes shed light on interconnected biogeochemical processes in an aquifer system.</title>
        <authorList>
            <person name="Anantharaman K."/>
            <person name="Brown C.T."/>
            <person name="Hug L.A."/>
            <person name="Sharon I."/>
            <person name="Castelle C.J."/>
            <person name="Probst A.J."/>
            <person name="Thomas B.C."/>
            <person name="Singh A."/>
            <person name="Wilkins M.J."/>
            <person name="Karaoz U."/>
            <person name="Brodie E.L."/>
            <person name="Williams K.H."/>
            <person name="Hubbard S.S."/>
            <person name="Banfield J.F."/>
        </authorList>
    </citation>
    <scope>NUCLEOTIDE SEQUENCE [LARGE SCALE GENOMIC DNA]</scope>
</reference>
<keyword evidence="1" id="KW-1133">Transmembrane helix</keyword>
<dbReference type="SUPFAM" id="SSF69304">
    <property type="entry name" value="Tricorn protease N-terminal domain"/>
    <property type="match status" value="1"/>
</dbReference>
<protein>
    <recommendedName>
        <fullName evidence="2">PEGA domain-containing protein</fullName>
    </recommendedName>
</protein>
<evidence type="ECO:0000256" key="1">
    <source>
        <dbReference type="SAM" id="Phobius"/>
    </source>
</evidence>
<comment type="caution">
    <text evidence="3">The sequence shown here is derived from an EMBL/GenBank/DDBJ whole genome shotgun (WGS) entry which is preliminary data.</text>
</comment>
<organism evidence="3 4">
    <name type="scientific">candidate division Kazan bacterium RIFCSPLOWO2_01_FULL_48_13</name>
    <dbReference type="NCBI Taxonomy" id="1798539"/>
    <lineage>
        <taxon>Bacteria</taxon>
        <taxon>Bacteria division Kazan-3B-28</taxon>
    </lineage>
</organism>
<dbReference type="STRING" id="1798539.A2994_01110"/>
<evidence type="ECO:0000313" key="3">
    <source>
        <dbReference type="EMBL" id="OGB85602.1"/>
    </source>
</evidence>